<gene>
    <name evidence="8" type="ORF">A5481_15850</name>
</gene>
<keyword evidence="5 7" id="KW-1133">Transmembrane helix</keyword>
<evidence type="ECO:0000313" key="9">
    <source>
        <dbReference type="Proteomes" id="UP000078316"/>
    </source>
</evidence>
<protein>
    <submittedName>
        <fullName evidence="8">Transglycosylase</fullName>
    </submittedName>
</protein>
<keyword evidence="6 7" id="KW-0472">Membrane</keyword>
<dbReference type="RefSeq" id="WP_048435273.1">
    <property type="nucleotide sequence ID" value="NZ_LWHQ01000028.1"/>
</dbReference>
<sequence length="85" mass="8837">MSFLAWIVLGLIAGFIGSRIVNSTGQGLIVDIALGIVGAVVGGFLFHQFGEPGVSGLNLYSLLVATVGAVVVLWLYHALVGRRVV</sequence>
<organism evidence="8 9">
    <name type="scientific">Methylobacterium platani</name>
    <dbReference type="NCBI Taxonomy" id="427683"/>
    <lineage>
        <taxon>Bacteria</taxon>
        <taxon>Pseudomonadati</taxon>
        <taxon>Pseudomonadota</taxon>
        <taxon>Alphaproteobacteria</taxon>
        <taxon>Hyphomicrobiales</taxon>
        <taxon>Methylobacteriaceae</taxon>
        <taxon>Methylobacterium</taxon>
    </lineage>
</organism>
<proteinExistence type="inferred from homology"/>
<dbReference type="PANTHER" id="PTHR33884:SF3">
    <property type="entry name" value="UPF0410 PROTEIN YMGE"/>
    <property type="match status" value="1"/>
</dbReference>
<dbReference type="STRING" id="427683.A5481_15850"/>
<comment type="caution">
    <text evidence="8">The sequence shown here is derived from an EMBL/GenBank/DDBJ whole genome shotgun (WGS) entry which is preliminary data.</text>
</comment>
<evidence type="ECO:0000256" key="7">
    <source>
        <dbReference type="SAM" id="Phobius"/>
    </source>
</evidence>
<reference evidence="8 9" key="1">
    <citation type="submission" date="2016-04" db="EMBL/GenBank/DDBJ databases">
        <authorList>
            <person name="Evans L.H."/>
            <person name="Alamgir A."/>
            <person name="Owens N."/>
            <person name="Weber N.D."/>
            <person name="Virtaneva K."/>
            <person name="Barbian K."/>
            <person name="Babar A."/>
            <person name="Rosenke K."/>
        </authorList>
    </citation>
    <scope>NUCLEOTIDE SEQUENCE [LARGE SCALE GENOMIC DNA]</scope>
    <source>
        <strain evidence="8 9">PMB02</strain>
    </source>
</reference>
<dbReference type="Pfam" id="PF04226">
    <property type="entry name" value="Transgly_assoc"/>
    <property type="match status" value="1"/>
</dbReference>
<dbReference type="InterPro" id="IPR007341">
    <property type="entry name" value="Transgly_assoc"/>
</dbReference>
<feature type="transmembrane region" description="Helical" evidence="7">
    <location>
        <begin position="59"/>
        <end position="79"/>
    </location>
</feature>
<evidence type="ECO:0000256" key="5">
    <source>
        <dbReference type="ARBA" id="ARBA00022989"/>
    </source>
</evidence>
<keyword evidence="3" id="KW-1003">Cell membrane</keyword>
<dbReference type="Proteomes" id="UP000078316">
    <property type="component" value="Unassembled WGS sequence"/>
</dbReference>
<evidence type="ECO:0000256" key="3">
    <source>
        <dbReference type="ARBA" id="ARBA00022475"/>
    </source>
</evidence>
<dbReference type="PANTHER" id="PTHR33884">
    <property type="entry name" value="UPF0410 PROTEIN YMGE"/>
    <property type="match status" value="1"/>
</dbReference>
<feature type="transmembrane region" description="Helical" evidence="7">
    <location>
        <begin position="28"/>
        <end position="47"/>
    </location>
</feature>
<dbReference type="OrthoDB" id="9811343at2"/>
<evidence type="ECO:0000256" key="2">
    <source>
        <dbReference type="ARBA" id="ARBA00011006"/>
    </source>
</evidence>
<evidence type="ECO:0000256" key="1">
    <source>
        <dbReference type="ARBA" id="ARBA00004651"/>
    </source>
</evidence>
<evidence type="ECO:0000313" key="8">
    <source>
        <dbReference type="EMBL" id="OAS23920.1"/>
    </source>
</evidence>
<dbReference type="EMBL" id="LWHQ01000028">
    <property type="protein sequence ID" value="OAS23920.1"/>
    <property type="molecule type" value="Genomic_DNA"/>
</dbReference>
<evidence type="ECO:0000256" key="6">
    <source>
        <dbReference type="ARBA" id="ARBA00023136"/>
    </source>
</evidence>
<comment type="subcellular location">
    <subcellularLocation>
        <location evidence="1">Cell membrane</location>
        <topology evidence="1">Multi-pass membrane protein</topology>
    </subcellularLocation>
</comment>
<name>A0A179S9E2_9HYPH</name>
<dbReference type="AlphaFoldDB" id="A0A179S9E2"/>
<comment type="similarity">
    <text evidence="2">Belongs to the UPF0410 family.</text>
</comment>
<accession>A0A179S9E2</accession>
<evidence type="ECO:0000256" key="4">
    <source>
        <dbReference type="ARBA" id="ARBA00022692"/>
    </source>
</evidence>
<keyword evidence="4 7" id="KW-0812">Transmembrane</keyword>
<dbReference type="GO" id="GO:0005886">
    <property type="term" value="C:plasma membrane"/>
    <property type="evidence" value="ECO:0007669"/>
    <property type="project" value="UniProtKB-SubCell"/>
</dbReference>